<accession>A0ABR1W763</accession>
<sequence length="231" mass="25763">MNLLLNTNRTLTPKGVTSGILSRIAESTSTLNGEQETYPYSSIGDEQIAWSSKYRHAVFAGFTRRSRLLGSLPSLPVLLHVTLRYEASDPRDKIFALLGIADISDLNSPILPDYSSSLAMVYTKLAMTFLDSRRDLAVFEDLDDAVTSLDDDPQRPTWVPCFLSKHSLDGLNWKLIDSASFFGAHVYRLAKGKGLQPWNKGEIPCVLFTRRSPTLVLGRHDFLFNFGKCSS</sequence>
<reference evidence="1 2" key="1">
    <citation type="submission" date="2023-01" db="EMBL/GenBank/DDBJ databases">
        <title>Analysis of 21 Apiospora genomes using comparative genomics revels a genus with tremendous synthesis potential of carbohydrate active enzymes and secondary metabolites.</title>
        <authorList>
            <person name="Sorensen T."/>
        </authorList>
    </citation>
    <scope>NUCLEOTIDE SEQUENCE [LARGE SCALE GENOMIC DNA]</scope>
    <source>
        <strain evidence="1 2">CBS 135458</strain>
    </source>
</reference>
<protein>
    <submittedName>
        <fullName evidence="1">Ankyrin and HET domain protein</fullName>
    </submittedName>
</protein>
<dbReference type="PANTHER" id="PTHR24148:SF64">
    <property type="entry name" value="HETEROKARYON INCOMPATIBILITY DOMAIN-CONTAINING PROTEIN"/>
    <property type="match status" value="1"/>
</dbReference>
<comment type="caution">
    <text evidence="1">The sequence shown here is derived from an EMBL/GenBank/DDBJ whole genome shotgun (WGS) entry which is preliminary data.</text>
</comment>
<dbReference type="EMBL" id="JAQQWL010000003">
    <property type="protein sequence ID" value="KAK8079319.1"/>
    <property type="molecule type" value="Genomic_DNA"/>
</dbReference>
<dbReference type="PANTHER" id="PTHR24148">
    <property type="entry name" value="ANKYRIN REPEAT DOMAIN-CONTAINING PROTEIN 39 HOMOLOG-RELATED"/>
    <property type="match status" value="1"/>
</dbReference>
<dbReference type="InterPro" id="IPR052895">
    <property type="entry name" value="HetReg/Transcr_Mod"/>
</dbReference>
<keyword evidence="2" id="KW-1185">Reference proteome</keyword>
<evidence type="ECO:0000313" key="2">
    <source>
        <dbReference type="Proteomes" id="UP001480595"/>
    </source>
</evidence>
<organism evidence="1 2">
    <name type="scientific">Apiospora phragmitis</name>
    <dbReference type="NCBI Taxonomy" id="2905665"/>
    <lineage>
        <taxon>Eukaryota</taxon>
        <taxon>Fungi</taxon>
        <taxon>Dikarya</taxon>
        <taxon>Ascomycota</taxon>
        <taxon>Pezizomycotina</taxon>
        <taxon>Sordariomycetes</taxon>
        <taxon>Xylariomycetidae</taxon>
        <taxon>Amphisphaeriales</taxon>
        <taxon>Apiosporaceae</taxon>
        <taxon>Apiospora</taxon>
    </lineage>
</organism>
<evidence type="ECO:0000313" key="1">
    <source>
        <dbReference type="EMBL" id="KAK8079319.1"/>
    </source>
</evidence>
<proteinExistence type="predicted"/>
<dbReference type="RefSeq" id="XP_066720390.1">
    <property type="nucleotide sequence ID" value="XM_066854535.1"/>
</dbReference>
<dbReference type="GeneID" id="92087598"/>
<dbReference type="Proteomes" id="UP001480595">
    <property type="component" value="Unassembled WGS sequence"/>
</dbReference>
<name>A0ABR1W763_9PEZI</name>
<gene>
    <name evidence="1" type="ORF">PG994_003126</name>
</gene>